<reference evidence="1 2" key="1">
    <citation type="journal article" date="2022" name="bioRxiv">
        <title>The genome of the oomycete Peronosclerospora sorghi, a cosmopolitan pathogen of maize and sorghum, is inflated with dispersed pseudogenes.</title>
        <authorList>
            <person name="Fletcher K."/>
            <person name="Martin F."/>
            <person name="Isakeit T."/>
            <person name="Cavanaugh K."/>
            <person name="Magill C."/>
            <person name="Michelmore R."/>
        </authorList>
    </citation>
    <scope>NUCLEOTIDE SEQUENCE [LARGE SCALE GENOMIC DNA]</scope>
    <source>
        <strain evidence="1">P6</strain>
    </source>
</reference>
<evidence type="ECO:0000313" key="1">
    <source>
        <dbReference type="EMBL" id="KAI9905646.1"/>
    </source>
</evidence>
<accession>A0ACC0VJK7</accession>
<keyword evidence="2" id="KW-1185">Reference proteome</keyword>
<protein>
    <submittedName>
        <fullName evidence="1">Uncharacterized protein</fullName>
    </submittedName>
</protein>
<dbReference type="EMBL" id="CM047588">
    <property type="protein sequence ID" value="KAI9905646.1"/>
    <property type="molecule type" value="Genomic_DNA"/>
</dbReference>
<proteinExistence type="predicted"/>
<sequence length="71" mass="7770">MPSSVLGNAASNQAWMSPATGYDPALFGGGPNVAQAQMQQTFLARFLLIFGSLVIILCLTMLYYCKKKRMH</sequence>
<comment type="caution">
    <text evidence="1">The sequence shown here is derived from an EMBL/GenBank/DDBJ whole genome shotgun (WGS) entry which is preliminary data.</text>
</comment>
<evidence type="ECO:0000313" key="2">
    <source>
        <dbReference type="Proteomes" id="UP001163321"/>
    </source>
</evidence>
<dbReference type="Proteomes" id="UP001163321">
    <property type="component" value="Chromosome 9"/>
</dbReference>
<gene>
    <name evidence="1" type="ORF">PsorP6_013485</name>
</gene>
<name>A0ACC0VJK7_9STRA</name>
<organism evidence="1 2">
    <name type="scientific">Peronosclerospora sorghi</name>
    <dbReference type="NCBI Taxonomy" id="230839"/>
    <lineage>
        <taxon>Eukaryota</taxon>
        <taxon>Sar</taxon>
        <taxon>Stramenopiles</taxon>
        <taxon>Oomycota</taxon>
        <taxon>Peronosporomycetes</taxon>
        <taxon>Peronosporales</taxon>
        <taxon>Peronosporaceae</taxon>
        <taxon>Peronosclerospora</taxon>
    </lineage>
</organism>